<keyword evidence="7 9" id="KW-0030">Aminoacyl-tRNA synthetase</keyword>
<dbReference type="SUPFAM" id="SSF109604">
    <property type="entry name" value="HD-domain/PDEase-like"/>
    <property type="match status" value="1"/>
</dbReference>
<proteinExistence type="inferred from homology"/>
<dbReference type="EMBL" id="KX897545">
    <property type="protein sequence ID" value="APP88049.1"/>
    <property type="molecule type" value="Genomic_DNA"/>
</dbReference>
<accession>A0A1L5YBF9</accession>
<protein>
    <recommendedName>
        <fullName evidence="2">glycine--tRNA ligase</fullName>
        <ecNumber evidence="2">6.1.1.14</ecNumber>
    </recommendedName>
</protein>
<evidence type="ECO:0000256" key="7">
    <source>
        <dbReference type="ARBA" id="ARBA00023146"/>
    </source>
</evidence>
<dbReference type="HAMAP" id="MF_00255">
    <property type="entry name" value="Gly_tRNA_synth_beta"/>
    <property type="match status" value="1"/>
</dbReference>
<keyword evidence="5" id="KW-0067">ATP-binding</keyword>
<keyword evidence="3" id="KW-0436">Ligase</keyword>
<keyword evidence="6" id="KW-0648">Protein biosynthesis</keyword>
<dbReference type="Pfam" id="PF02092">
    <property type="entry name" value="tRNA_synt_2f"/>
    <property type="match status" value="1"/>
</dbReference>
<evidence type="ECO:0000256" key="5">
    <source>
        <dbReference type="ARBA" id="ARBA00022840"/>
    </source>
</evidence>
<evidence type="ECO:0000256" key="4">
    <source>
        <dbReference type="ARBA" id="ARBA00022741"/>
    </source>
</evidence>
<dbReference type="PROSITE" id="PS50861">
    <property type="entry name" value="AA_TRNA_LIGASE_II_GLYAB"/>
    <property type="match status" value="1"/>
</dbReference>
<name>A0A1L5YBF9_9EUKA</name>
<dbReference type="AlphaFoldDB" id="A0A1L5YBF9"/>
<evidence type="ECO:0000313" key="9">
    <source>
        <dbReference type="EMBL" id="APP88049.1"/>
    </source>
</evidence>
<evidence type="ECO:0000256" key="3">
    <source>
        <dbReference type="ARBA" id="ARBA00022598"/>
    </source>
</evidence>
<sequence length="718" mass="80578">MSNFFLEIGTEELPAEFARLALPQLERLICNDLALERITYSDLLINSTPRRLVIQIDNLPKVQPDLQEERKGPPIAHETIGDEPGSAVLGFAKRCGVTLSNLEIRETPKGRFVFAHIHRAGRQTVTILSERIPAWIGGIQGKRFMRWGLQEQRFSRPIRWIVALFDNQVIPLTLANSIPKIESGRISYGHRLLAKPIQVVNCSEYNQTVARGQVIVDRVRRATIIAESIQLATKKINARVDISERLFTELVDLVENPNLLKGTIPDKYLKLPPEILSTVMHIHQRYIPLYCLHAEKDPLVLTAENTLVPEFLFVSNGRPEATDTISYGNERVLKARLADAEFFLEVDRQITCRQRHEQLSKVVFAEGLGSLKDRNDRILWLTKLMLLSIPIEVEVKKDAIRAAALCKHDLVSQVVGEFPELQGIIGGKYLLAEGESRGTALAVLEHYMPRGAGDSLPTSAAGSIVALAERLELLISIFAKSERPSGSSDPYALRRAGNGIFQILWNQETNLDLLALLSEAVDYWSELFPDFKINSTQLISELCQFLHQRIIFLLGEQNIDSDLVQAVAGESISATRLLTDPKDVKCRLGHLRNLRSQKQLLSVQLVVQRAARLAEKADLNIDVINPIGFVDESLFTSESEVAVGALLKKLYPLVENREYLQLSEMLLNSTSTLADFFDGENSVMVMTDDLEVRQNRLNLLAILRNQANILADFSKLTN</sequence>
<keyword evidence="9" id="KW-0934">Plastid</keyword>
<evidence type="ECO:0000256" key="1">
    <source>
        <dbReference type="ARBA" id="ARBA00008226"/>
    </source>
</evidence>
<dbReference type="GO" id="GO:0004820">
    <property type="term" value="F:glycine-tRNA ligase activity"/>
    <property type="evidence" value="ECO:0007669"/>
    <property type="project" value="UniProtKB-EC"/>
</dbReference>
<dbReference type="NCBIfam" id="TIGR00211">
    <property type="entry name" value="glyS"/>
    <property type="match status" value="1"/>
</dbReference>
<geneLocation type="plastid" evidence="9"/>
<dbReference type="InterPro" id="IPR006194">
    <property type="entry name" value="Gly-tRNA-synth_heterodimer"/>
</dbReference>
<dbReference type="EC" id="6.1.1.14" evidence="2"/>
<reference evidence="9" key="1">
    <citation type="journal article" date="2017" name="Protist">
        <title>Diversity of the Photosynthetic Paulinella Species, with the Description of Paulinella micropora sp. nov. and the Chromatophore Genome Sequence for strain KR01.</title>
        <authorList>
            <person name="Lhee D."/>
            <person name="Yang E.C."/>
            <person name="Kim J.I."/>
            <person name="Nakayama T."/>
            <person name="Zuccarello G."/>
            <person name="Andersen R.A."/>
            <person name="Yoon H.S."/>
        </authorList>
    </citation>
    <scope>NUCLEOTIDE SEQUENCE</scope>
    <source>
        <strain evidence="9">KR01</strain>
    </source>
</reference>
<gene>
    <name evidence="9" type="primary">glyS</name>
    <name evidence="9" type="ORF">PCKR_254</name>
</gene>
<comment type="similarity">
    <text evidence="1">Belongs to the class-II aminoacyl-tRNA synthetase family.</text>
</comment>
<dbReference type="PRINTS" id="PR01045">
    <property type="entry name" value="TRNASYNTHGB"/>
</dbReference>
<dbReference type="PANTHER" id="PTHR30075">
    <property type="entry name" value="GLYCYL-TRNA SYNTHETASE"/>
    <property type="match status" value="1"/>
</dbReference>
<dbReference type="GO" id="GO:0005829">
    <property type="term" value="C:cytosol"/>
    <property type="evidence" value="ECO:0007669"/>
    <property type="project" value="TreeGrafter"/>
</dbReference>
<evidence type="ECO:0000256" key="8">
    <source>
        <dbReference type="ARBA" id="ARBA00047937"/>
    </source>
</evidence>
<dbReference type="PANTHER" id="PTHR30075:SF2">
    <property type="entry name" value="GLYCINE--TRNA LIGASE, CHLOROPLASTIC_MITOCHONDRIAL 2"/>
    <property type="match status" value="1"/>
</dbReference>
<dbReference type="GO" id="GO:0005524">
    <property type="term" value="F:ATP binding"/>
    <property type="evidence" value="ECO:0007669"/>
    <property type="project" value="UniProtKB-KW"/>
</dbReference>
<comment type="catalytic activity">
    <reaction evidence="8">
        <text>tRNA(Gly) + glycine + ATP = glycyl-tRNA(Gly) + AMP + diphosphate</text>
        <dbReference type="Rhea" id="RHEA:16013"/>
        <dbReference type="Rhea" id="RHEA-COMP:9664"/>
        <dbReference type="Rhea" id="RHEA-COMP:9683"/>
        <dbReference type="ChEBI" id="CHEBI:30616"/>
        <dbReference type="ChEBI" id="CHEBI:33019"/>
        <dbReference type="ChEBI" id="CHEBI:57305"/>
        <dbReference type="ChEBI" id="CHEBI:78442"/>
        <dbReference type="ChEBI" id="CHEBI:78522"/>
        <dbReference type="ChEBI" id="CHEBI:456215"/>
        <dbReference type="EC" id="6.1.1.14"/>
    </reaction>
</comment>
<evidence type="ECO:0000256" key="2">
    <source>
        <dbReference type="ARBA" id="ARBA00012829"/>
    </source>
</evidence>
<evidence type="ECO:0000256" key="6">
    <source>
        <dbReference type="ARBA" id="ARBA00022917"/>
    </source>
</evidence>
<dbReference type="GO" id="GO:0006426">
    <property type="term" value="P:glycyl-tRNA aminoacylation"/>
    <property type="evidence" value="ECO:0007669"/>
    <property type="project" value="InterPro"/>
</dbReference>
<dbReference type="InterPro" id="IPR015944">
    <property type="entry name" value="Gly-tRNA-synth_bsu"/>
</dbReference>
<organism evidence="9">
    <name type="scientific">Paulinella micropora</name>
    <dbReference type="NCBI Taxonomy" id="1928728"/>
    <lineage>
        <taxon>Eukaryota</taxon>
        <taxon>Sar</taxon>
        <taxon>Rhizaria</taxon>
        <taxon>Cercozoa</taxon>
        <taxon>Imbricatea</taxon>
        <taxon>Silicofilosea</taxon>
        <taxon>Euglyphida</taxon>
        <taxon>Paulinellidae</taxon>
        <taxon>Paulinella</taxon>
    </lineage>
</organism>
<keyword evidence="4" id="KW-0547">Nucleotide-binding</keyword>